<protein>
    <submittedName>
        <fullName evidence="1">M3 family oligoendopeptidase</fullName>
    </submittedName>
</protein>
<dbReference type="Gene3D" id="1.10.1370.30">
    <property type="match status" value="1"/>
</dbReference>
<dbReference type="SUPFAM" id="SSF55486">
    <property type="entry name" value="Metalloproteases ('zincins'), catalytic domain"/>
    <property type="match status" value="1"/>
</dbReference>
<dbReference type="EMBL" id="JAGYPG010000002">
    <property type="protein sequence ID" value="MBS4196075.1"/>
    <property type="molecule type" value="Genomic_DNA"/>
</dbReference>
<accession>A0A942TEB7</accession>
<gene>
    <name evidence="1" type="ORF">KHA97_13495</name>
</gene>
<proteinExistence type="predicted"/>
<reference evidence="1 2" key="1">
    <citation type="submission" date="2021-05" db="EMBL/GenBank/DDBJ databases">
        <title>Novel Bacillus species.</title>
        <authorList>
            <person name="Liu G."/>
        </authorList>
    </citation>
    <scope>NUCLEOTIDE SEQUENCE [LARGE SCALE GENOMIC DNA]</scope>
    <source>
        <strain evidence="2">FJAT-49780</strain>
    </source>
</reference>
<sequence length="526" mass="62221">MSSHKVEEFLYNQNYSIQNLYKPVLFNHWMAATTGNKEWSDKHEQALKEYFAHFADQEAYEKVIAFKKEQHLTQLQSRQLDDLYNKMVKNQLDQGELAKTLELEKNISHVFNTYRPILSGKQVTNNDLLSILKNSNQNEERKEAWLASKQIGKKIEQDLLKLIHKRNEDARALGYGNFYEMSFSTRELDTNTVFEIFKLLKNLSDEPFRIMKEEIDEERAKIFGIKKEELRPWHYVDPFFQEAPPVSGVDVDQFYVGKDLEKVVLNTFKSMGLDIDDILLKSDLYPRENKNPFGFCTNIDREGDIRVLVNIDESVYWATALLHEFGHAAYFKYIDQTLPFMLRFHSHSLTTEAIALFFGRLTKNVEWQKRFLAVKEEKLMDKLPAIEKMLQRQMLVSARWMMTFSFFEKELYENPDQDLNQLWWEMVKDIQYINPPEDTSYPDWASKMHFSLAPATYQEYLLGELMASQLQNYMETNISSELFKPEVGTFLKDDFFLYGASLQWNDKIKNATGEYLNPVYFIKQFF</sequence>
<dbReference type="AlphaFoldDB" id="A0A942TEB7"/>
<dbReference type="Proteomes" id="UP000681414">
    <property type="component" value="Unassembled WGS sequence"/>
</dbReference>
<evidence type="ECO:0000313" key="1">
    <source>
        <dbReference type="EMBL" id="MBS4196075.1"/>
    </source>
</evidence>
<dbReference type="RefSeq" id="WP_213125238.1">
    <property type="nucleotide sequence ID" value="NZ_JAGYPG010000002.1"/>
</dbReference>
<comment type="caution">
    <text evidence="1">The sequence shown here is derived from an EMBL/GenBank/DDBJ whole genome shotgun (WGS) entry which is preliminary data.</text>
</comment>
<organism evidence="1 2">
    <name type="scientific">Lederbergia citri</name>
    <dbReference type="NCBI Taxonomy" id="2833580"/>
    <lineage>
        <taxon>Bacteria</taxon>
        <taxon>Bacillati</taxon>
        <taxon>Bacillota</taxon>
        <taxon>Bacilli</taxon>
        <taxon>Bacillales</taxon>
        <taxon>Bacillaceae</taxon>
        <taxon>Lederbergia</taxon>
    </lineage>
</organism>
<evidence type="ECO:0000313" key="2">
    <source>
        <dbReference type="Proteomes" id="UP000681414"/>
    </source>
</evidence>
<keyword evidence="2" id="KW-1185">Reference proteome</keyword>
<name>A0A942TEB7_9BACI</name>